<proteinExistence type="inferred from homology"/>
<dbReference type="SUPFAM" id="SSF53850">
    <property type="entry name" value="Periplasmic binding protein-like II"/>
    <property type="match status" value="1"/>
</dbReference>
<name>A0ABV8QC17_9GAMM</name>
<evidence type="ECO:0000313" key="6">
    <source>
        <dbReference type="Proteomes" id="UP001595798"/>
    </source>
</evidence>
<keyword evidence="6" id="KW-1185">Reference proteome</keyword>
<evidence type="ECO:0000256" key="2">
    <source>
        <dbReference type="ARBA" id="ARBA00010742"/>
    </source>
</evidence>
<keyword evidence="3 4" id="KW-0732">Signal</keyword>
<dbReference type="PANTHER" id="PTHR30024:SF47">
    <property type="entry name" value="TAURINE-BINDING PERIPLASMIC PROTEIN"/>
    <property type="match status" value="1"/>
</dbReference>
<dbReference type="PANTHER" id="PTHR30024">
    <property type="entry name" value="ALIPHATIC SULFONATES-BINDING PROTEIN-RELATED"/>
    <property type="match status" value="1"/>
</dbReference>
<dbReference type="EMBL" id="JBHSDI010000001">
    <property type="protein sequence ID" value="MFC4257885.1"/>
    <property type="molecule type" value="Genomic_DNA"/>
</dbReference>
<comment type="caution">
    <text evidence="5">The sequence shown here is derived from an EMBL/GenBank/DDBJ whole genome shotgun (WGS) entry which is preliminary data.</text>
</comment>
<sequence>MTIWKNLLRNTTFALITLLSLATTAQAETVRLAVTDLVGLEELQREFGTFRDTLEKATGYEIEFLPVTNRTAAVEALRFEKVDFVLTGPAEYVVMQKRADARVVVGFSRPDYFAVVITLADSPYTSVADLNGQKVGLGSVGSTSKHLGPIQTLADAGANPLEDMDIIHTKVPVMWEGLKRGDLAAIGMNHINFLNLRDQELKAGGMQPGAFRVIARGPDLPNDVLMAGAHVDQAVIDQMRDAITTNSDELVDAILKGEDNQKYSGMRFIANIEDSHYDYVRAMYATAGFPEYSDFIGD</sequence>
<accession>A0ABV8QC17</accession>
<feature type="signal peptide" evidence="4">
    <location>
        <begin position="1"/>
        <end position="27"/>
    </location>
</feature>
<dbReference type="Gene3D" id="3.40.190.10">
    <property type="entry name" value="Periplasmic binding protein-like II"/>
    <property type="match status" value="2"/>
</dbReference>
<comment type="subcellular location">
    <subcellularLocation>
        <location evidence="1">Periplasm</location>
    </subcellularLocation>
</comment>
<gene>
    <name evidence="5" type="ORF">ACFOZ5_02440</name>
</gene>
<evidence type="ECO:0000256" key="4">
    <source>
        <dbReference type="SAM" id="SignalP"/>
    </source>
</evidence>
<evidence type="ECO:0000256" key="1">
    <source>
        <dbReference type="ARBA" id="ARBA00004418"/>
    </source>
</evidence>
<comment type="similarity">
    <text evidence="2">Belongs to the bacterial solute-binding protein SsuA/TauA family.</text>
</comment>
<dbReference type="Proteomes" id="UP001595798">
    <property type="component" value="Unassembled WGS sequence"/>
</dbReference>
<reference evidence="6" key="1">
    <citation type="journal article" date="2019" name="Int. J. Syst. Evol. Microbiol.">
        <title>The Global Catalogue of Microorganisms (GCM) 10K type strain sequencing project: providing services to taxonomists for standard genome sequencing and annotation.</title>
        <authorList>
            <consortium name="The Broad Institute Genomics Platform"/>
            <consortium name="The Broad Institute Genome Sequencing Center for Infectious Disease"/>
            <person name="Wu L."/>
            <person name="Ma J."/>
        </authorList>
    </citation>
    <scope>NUCLEOTIDE SEQUENCE [LARGE SCALE GENOMIC DNA]</scope>
    <source>
        <strain evidence="6">CECT 7297</strain>
    </source>
</reference>
<protein>
    <submittedName>
        <fullName evidence="5">Phosphate/phosphite/phosphonate ABC transporter substrate-binding protein</fullName>
    </submittedName>
</protein>
<feature type="chain" id="PRO_5045495603" evidence="4">
    <location>
        <begin position="28"/>
        <end position="298"/>
    </location>
</feature>
<evidence type="ECO:0000313" key="5">
    <source>
        <dbReference type="EMBL" id="MFC4257885.1"/>
    </source>
</evidence>
<dbReference type="Pfam" id="PF12974">
    <property type="entry name" value="Phosphonate-bd"/>
    <property type="match status" value="1"/>
</dbReference>
<evidence type="ECO:0000256" key="3">
    <source>
        <dbReference type="ARBA" id="ARBA00022729"/>
    </source>
</evidence>
<dbReference type="RefSeq" id="WP_379885153.1">
    <property type="nucleotide sequence ID" value="NZ_JBHSDI010000001.1"/>
</dbReference>
<organism evidence="5 6">
    <name type="scientific">Marinobacter lacisalsi</name>
    <dbReference type="NCBI Taxonomy" id="475979"/>
    <lineage>
        <taxon>Bacteria</taxon>
        <taxon>Pseudomonadati</taxon>
        <taxon>Pseudomonadota</taxon>
        <taxon>Gammaproteobacteria</taxon>
        <taxon>Pseudomonadales</taxon>
        <taxon>Marinobacteraceae</taxon>
        <taxon>Marinobacter</taxon>
    </lineage>
</organism>
<dbReference type="CDD" id="cd01071">
    <property type="entry name" value="PBP2_PhnD_like"/>
    <property type="match status" value="1"/>
</dbReference>